<sequence length="227" mass="26081">MSDDEINVNLDQEFPPTHGRKSSKQKAKEEEQMIFHLVKSVLSNSMRGSVEYRNAQWEVGDWVEFLGPDQEWHLSKITRVDVVPKEVENAEAIRAAIEKSDLLQAEFVRANAENVRANNVQIDTNREVLELMQKDIRKLSERLDISPENQEKVEGILKSAARRDRSIDAEQAKSASSNAAVELDEIVEETFVYSCGRFYTRMEPSDIRCPEEGLRIVFGARPFLWQQ</sequence>
<evidence type="ECO:0000313" key="2">
    <source>
        <dbReference type="EMBL" id="GMI19150.1"/>
    </source>
</evidence>
<evidence type="ECO:0000256" key="1">
    <source>
        <dbReference type="SAM" id="MobiDB-lite"/>
    </source>
</evidence>
<comment type="caution">
    <text evidence="2">The sequence shown here is derived from an EMBL/GenBank/DDBJ whole genome shotgun (WGS) entry which is preliminary data.</text>
</comment>
<proteinExistence type="predicted"/>
<reference evidence="2 3" key="1">
    <citation type="journal article" date="2023" name="Commun. Biol.">
        <title>Genome analysis of Parmales, the sister group of diatoms, reveals the evolutionary specialization of diatoms from phago-mixotrophs to photoautotrophs.</title>
        <authorList>
            <person name="Ban H."/>
            <person name="Sato S."/>
            <person name="Yoshikawa S."/>
            <person name="Yamada K."/>
            <person name="Nakamura Y."/>
            <person name="Ichinomiya M."/>
            <person name="Sato N."/>
            <person name="Blanc-Mathieu R."/>
            <person name="Endo H."/>
            <person name="Kuwata A."/>
            <person name="Ogata H."/>
        </authorList>
    </citation>
    <scope>NUCLEOTIDE SEQUENCE [LARGE SCALE GENOMIC DNA]</scope>
</reference>
<dbReference type="Proteomes" id="UP001165060">
    <property type="component" value="Unassembled WGS sequence"/>
</dbReference>
<accession>A0ABQ6M4B0</accession>
<dbReference type="EMBL" id="BRYB01003689">
    <property type="protein sequence ID" value="GMI19150.1"/>
    <property type="molecule type" value="Genomic_DNA"/>
</dbReference>
<keyword evidence="3" id="KW-1185">Reference proteome</keyword>
<protein>
    <submittedName>
        <fullName evidence="2">Uncharacterized protein</fullName>
    </submittedName>
</protein>
<name>A0ABQ6M4B0_9STRA</name>
<gene>
    <name evidence="2" type="ORF">TeGR_g4538</name>
</gene>
<feature type="region of interest" description="Disordered" evidence="1">
    <location>
        <begin position="1"/>
        <end position="27"/>
    </location>
</feature>
<organism evidence="2 3">
    <name type="scientific">Tetraparma gracilis</name>
    <dbReference type="NCBI Taxonomy" id="2962635"/>
    <lineage>
        <taxon>Eukaryota</taxon>
        <taxon>Sar</taxon>
        <taxon>Stramenopiles</taxon>
        <taxon>Ochrophyta</taxon>
        <taxon>Bolidophyceae</taxon>
        <taxon>Parmales</taxon>
        <taxon>Triparmaceae</taxon>
        <taxon>Tetraparma</taxon>
    </lineage>
</organism>
<evidence type="ECO:0000313" key="3">
    <source>
        <dbReference type="Proteomes" id="UP001165060"/>
    </source>
</evidence>